<keyword evidence="4 5" id="KW-0067">ATP-binding</keyword>
<gene>
    <name evidence="7" type="ORF">CMQ_781</name>
</gene>
<dbReference type="InParanoid" id="F0XC80"/>
<dbReference type="InterPro" id="IPR023865">
    <property type="entry name" value="Aliphatic_acid_kinase_CS"/>
</dbReference>
<dbReference type="UniPathway" id="UPA00340">
    <property type="reaction ID" value="UER00458"/>
</dbReference>
<dbReference type="GeneID" id="25981395"/>
<dbReference type="InterPro" id="IPR000890">
    <property type="entry name" value="Aliphatic_acid_kin_short-chain"/>
</dbReference>
<dbReference type="STRING" id="655863.F0XC80"/>
<proteinExistence type="inferred from homology"/>
<dbReference type="eggNOG" id="ENOG502QSJJ">
    <property type="taxonomic scope" value="Eukaryota"/>
</dbReference>
<comment type="caution">
    <text evidence="5">Lacks conserved residue(s) required for the propagation of feature annotation.</text>
</comment>
<keyword evidence="1 5" id="KW-0808">Transferase</keyword>
<comment type="cofactor">
    <cofactor evidence="5">
        <name>Mg(2+)</name>
        <dbReference type="ChEBI" id="CHEBI:18420"/>
    </cofactor>
</comment>
<dbReference type="Pfam" id="PF00871">
    <property type="entry name" value="Acetate_kinase"/>
    <property type="match status" value="1"/>
</dbReference>
<protein>
    <recommendedName>
        <fullName evidence="5">Probable acetate kinase</fullName>
        <ecNumber evidence="5">2.7.2.1</ecNumber>
    </recommendedName>
    <alternativeName>
        <fullName evidence="5">Acetokinase</fullName>
    </alternativeName>
</protein>
<feature type="binding site" evidence="5">
    <location>
        <begin position="455"/>
        <end position="459"/>
    </location>
    <ligand>
        <name>ATP</name>
        <dbReference type="ChEBI" id="CHEBI:30616"/>
    </ligand>
</feature>
<dbReference type="GO" id="GO:0000287">
    <property type="term" value="F:magnesium ion binding"/>
    <property type="evidence" value="ECO:0007669"/>
    <property type="project" value="UniProtKB-UniRule"/>
</dbReference>
<evidence type="ECO:0000256" key="1">
    <source>
        <dbReference type="ARBA" id="ARBA00022679"/>
    </source>
</evidence>
<evidence type="ECO:0000256" key="3">
    <source>
        <dbReference type="ARBA" id="ARBA00022777"/>
    </source>
</evidence>
<evidence type="ECO:0000256" key="5">
    <source>
        <dbReference type="HAMAP-Rule" id="MF_03131"/>
    </source>
</evidence>
<organism evidence="8">
    <name type="scientific">Grosmannia clavigera (strain kw1407 / UAMH 11150)</name>
    <name type="common">Blue stain fungus</name>
    <name type="synonym">Graphiocladiella clavigera</name>
    <dbReference type="NCBI Taxonomy" id="655863"/>
    <lineage>
        <taxon>Eukaryota</taxon>
        <taxon>Fungi</taxon>
        <taxon>Dikarya</taxon>
        <taxon>Ascomycota</taxon>
        <taxon>Pezizomycotina</taxon>
        <taxon>Sordariomycetes</taxon>
        <taxon>Sordariomycetidae</taxon>
        <taxon>Ophiostomatales</taxon>
        <taxon>Ophiostomataceae</taxon>
        <taxon>Leptographium</taxon>
    </lineage>
</organism>
<feature type="site" description="Transition state stabilizer" evidence="5">
    <location>
        <position position="427"/>
    </location>
</feature>
<evidence type="ECO:0000313" key="8">
    <source>
        <dbReference type="Proteomes" id="UP000007796"/>
    </source>
</evidence>
<feature type="site" description="Transition state stabilizer" evidence="5">
    <location>
        <position position="488"/>
    </location>
</feature>
<dbReference type="OrthoDB" id="67445at2759"/>
<dbReference type="PANTHER" id="PTHR21060">
    <property type="entry name" value="ACETATE KINASE"/>
    <property type="match status" value="1"/>
</dbReference>
<dbReference type="InterPro" id="IPR004372">
    <property type="entry name" value="Ac/propionate_kinase"/>
</dbReference>
<feature type="compositionally biased region" description="Basic residues" evidence="6">
    <location>
        <begin position="164"/>
        <end position="179"/>
    </location>
</feature>
<name>F0XC80_GROCL</name>
<dbReference type="AlphaFoldDB" id="F0XC80"/>
<dbReference type="GO" id="GO:0006085">
    <property type="term" value="P:acetyl-CoA biosynthetic process"/>
    <property type="evidence" value="ECO:0007669"/>
    <property type="project" value="UniProtKB-UniRule"/>
</dbReference>
<feature type="active site" description="Proton donor/acceptor" evidence="5">
    <location>
        <position position="395"/>
    </location>
</feature>
<reference evidence="7 8" key="1">
    <citation type="journal article" date="2011" name="Proc. Natl. Acad. Sci. U.S.A.">
        <title>Genome and transcriptome analyses of the mountain pine beetle-fungal symbiont Grosmannia clavigera, a lodgepole pine pathogen.</title>
        <authorList>
            <person name="DiGuistini S."/>
            <person name="Wang Y."/>
            <person name="Liao N.Y."/>
            <person name="Taylor G."/>
            <person name="Tanguay P."/>
            <person name="Feau N."/>
            <person name="Henrissat B."/>
            <person name="Chan S.K."/>
            <person name="Hesse-Orce U."/>
            <person name="Alamouti S.M."/>
            <person name="Tsui C.K.M."/>
            <person name="Docking R.T."/>
            <person name="Levasseur A."/>
            <person name="Haridas S."/>
            <person name="Robertson G."/>
            <person name="Birol I."/>
            <person name="Holt R.A."/>
            <person name="Marra M.A."/>
            <person name="Hamelin R.C."/>
            <person name="Hirst M."/>
            <person name="Jones S.J.M."/>
            <person name="Bohlmann J."/>
            <person name="Breuil C."/>
        </authorList>
    </citation>
    <scope>NUCLEOTIDE SEQUENCE [LARGE SCALE GENOMIC DNA]</scope>
    <source>
        <strain evidence="8">kw1407 / UAMH 11150</strain>
    </source>
</reference>
<sequence>MELFLAFLEPHRLRYVTSDNSLVHDDYVEVRYEFTTTEGSHRFQGDLRAQDLVDHFDIDVIWSDRDNRTDSFGSVRGIGAIQRMKLWRDRYSACHNFTMYANRTDRRYHDYFVSAFDSEIKIRDDSHRRLRLNVRGRRGSARDSGSSNNKGDGHSSRRFSMSSLRHRPRASTSGRHHSLHASSSRSSRSSQSHSEQTSAVSPSSSASFFSPGDTLAIRYLGIQFSRNEEATLATMKVVLSVNAGSSSVKISVYVVEAPGGTPHELAEAQISGLTAPPPRIDYRRGDKVVHKNALAADVDSSTKISSQADAFKLLLNLFVNDNALAEIGHRGSIALVTHRIVHGGDFSEPQIVGKGTYAALEKLNDLAPLHNAKSLEIINACLDELPHAINMACFDSQFHSTIPLHIRTYPIDQTIAKKNMLRKYGFHGLSYSFITRAVATFLGKPAGETNLIALHLGSGASACAVQGGRSWDTSMGLTPLAGLPGATRSGSVDPSLVFHYASDVGRLAPASTSHLHITQAEEILNKESGWKALTGTTNFAEIAASDEPSHSLAFNLFVDRVCGFVGSYYVTLGGKVDALVFAGGIGERSDRLRAAVVSQCSCLGFSVDPTANVQRVTGSVTDITSKDAAHRVLVCQTDEQLEMARSGAESKALWQ</sequence>
<feature type="region of interest" description="Disordered" evidence="6">
    <location>
        <begin position="131"/>
        <end position="207"/>
    </location>
</feature>
<keyword evidence="8" id="KW-1185">Reference proteome</keyword>
<dbReference type="Gene3D" id="3.30.420.40">
    <property type="match status" value="2"/>
</dbReference>
<feature type="binding site" evidence="5">
    <location>
        <position position="639"/>
    </location>
    <ligand>
        <name>Mg(2+)</name>
        <dbReference type="ChEBI" id="CHEBI:18420"/>
    </ligand>
</feature>
<dbReference type="GO" id="GO:0005524">
    <property type="term" value="F:ATP binding"/>
    <property type="evidence" value="ECO:0007669"/>
    <property type="project" value="UniProtKB-KW"/>
</dbReference>
<comment type="catalytic activity">
    <reaction evidence="5">
        <text>acetate + ATP = acetyl phosphate + ADP</text>
        <dbReference type="Rhea" id="RHEA:11352"/>
        <dbReference type="ChEBI" id="CHEBI:22191"/>
        <dbReference type="ChEBI" id="CHEBI:30089"/>
        <dbReference type="ChEBI" id="CHEBI:30616"/>
        <dbReference type="ChEBI" id="CHEBI:456216"/>
        <dbReference type="EC" id="2.7.2.1"/>
    </reaction>
</comment>
<feature type="binding site" evidence="5">
    <location>
        <position position="249"/>
    </location>
    <ligand>
        <name>ATP</name>
        <dbReference type="ChEBI" id="CHEBI:30616"/>
    </ligand>
</feature>
<keyword evidence="2 5" id="KW-0547">Nucleotide-binding</keyword>
<evidence type="ECO:0000256" key="2">
    <source>
        <dbReference type="ARBA" id="ARBA00022741"/>
    </source>
</evidence>
<dbReference type="SUPFAM" id="SSF53067">
    <property type="entry name" value="Actin-like ATPase domain"/>
    <property type="match status" value="2"/>
</dbReference>
<feature type="binding site" evidence="5">
    <location>
        <position position="339"/>
    </location>
    <ligand>
        <name>substrate</name>
    </ligand>
</feature>
<dbReference type="GO" id="GO:0008776">
    <property type="term" value="F:acetate kinase activity"/>
    <property type="evidence" value="ECO:0007669"/>
    <property type="project" value="UniProtKB-UniRule"/>
</dbReference>
<dbReference type="EC" id="2.7.2.1" evidence="5"/>
<evidence type="ECO:0000256" key="6">
    <source>
        <dbReference type="SAM" id="MobiDB-lite"/>
    </source>
</evidence>
<dbReference type="InterPro" id="IPR043129">
    <property type="entry name" value="ATPase_NBD"/>
</dbReference>
<comment type="similarity">
    <text evidence="5">Belongs to the acetokinase family.</text>
</comment>
<feature type="binding site" evidence="5">
    <location>
        <position position="242"/>
    </location>
    <ligand>
        <name>Mg(2+)</name>
        <dbReference type="ChEBI" id="CHEBI:18420"/>
    </ligand>
</feature>
<keyword evidence="5" id="KW-0479">Metal-binding</keyword>
<accession>F0XC80</accession>
<feature type="compositionally biased region" description="Low complexity" evidence="6">
    <location>
        <begin position="180"/>
        <end position="207"/>
    </location>
</feature>
<dbReference type="PROSITE" id="PS01076">
    <property type="entry name" value="ACETATE_KINASE_2"/>
    <property type="match status" value="1"/>
</dbReference>
<dbReference type="HOGENOM" id="CLU_015938_0_0_1"/>
<dbReference type="Proteomes" id="UP000007796">
    <property type="component" value="Unassembled WGS sequence"/>
</dbReference>
<dbReference type="RefSeq" id="XP_014173335.1">
    <property type="nucleotide sequence ID" value="XM_014317860.1"/>
</dbReference>
<dbReference type="GO" id="GO:0006083">
    <property type="term" value="P:acetate metabolic process"/>
    <property type="evidence" value="ECO:0007669"/>
    <property type="project" value="TreeGrafter"/>
</dbReference>
<keyword evidence="3 5" id="KW-0418">Kinase</keyword>
<dbReference type="EMBL" id="GL629765">
    <property type="protein sequence ID" value="EFX03853.1"/>
    <property type="molecule type" value="Genomic_DNA"/>
</dbReference>
<evidence type="ECO:0000256" key="4">
    <source>
        <dbReference type="ARBA" id="ARBA00022840"/>
    </source>
</evidence>
<comment type="pathway">
    <text evidence="5">Metabolic intermediate biosynthesis; acetyl-CoA biosynthesis; acetyl-CoA from acetate: step 1/2.</text>
</comment>
<keyword evidence="5" id="KW-0460">Magnesium</keyword>
<dbReference type="PRINTS" id="PR00471">
    <property type="entry name" value="ACETATEKNASE"/>
</dbReference>
<dbReference type="PROSITE" id="PS01075">
    <property type="entry name" value="ACETATE_KINASE_1"/>
    <property type="match status" value="1"/>
</dbReference>
<dbReference type="HAMAP" id="MF_00020">
    <property type="entry name" value="Acetate_kinase"/>
    <property type="match status" value="1"/>
</dbReference>
<evidence type="ECO:0000313" key="7">
    <source>
        <dbReference type="EMBL" id="EFX03853.1"/>
    </source>
</evidence>
<dbReference type="PANTHER" id="PTHR21060:SF15">
    <property type="entry name" value="ACETATE KINASE-RELATED"/>
    <property type="match status" value="1"/>
</dbReference>
<dbReference type="NCBIfam" id="TIGR00016">
    <property type="entry name" value="ackA"/>
    <property type="match status" value="1"/>
</dbReference>